<evidence type="ECO:0000313" key="1">
    <source>
        <dbReference type="EMBL" id="KAJ7193711.1"/>
    </source>
</evidence>
<reference evidence="1" key="1">
    <citation type="submission" date="2023-03" db="EMBL/GenBank/DDBJ databases">
        <title>Massive genome expansion in bonnet fungi (Mycena s.s.) driven by repeated elements and novel gene families across ecological guilds.</title>
        <authorList>
            <consortium name="Lawrence Berkeley National Laboratory"/>
            <person name="Harder C.B."/>
            <person name="Miyauchi S."/>
            <person name="Viragh M."/>
            <person name="Kuo A."/>
            <person name="Thoen E."/>
            <person name="Andreopoulos B."/>
            <person name="Lu D."/>
            <person name="Skrede I."/>
            <person name="Drula E."/>
            <person name="Henrissat B."/>
            <person name="Morin E."/>
            <person name="Kohler A."/>
            <person name="Barry K."/>
            <person name="LaButti K."/>
            <person name="Morin E."/>
            <person name="Salamov A."/>
            <person name="Lipzen A."/>
            <person name="Mereny Z."/>
            <person name="Hegedus B."/>
            <person name="Baldrian P."/>
            <person name="Stursova M."/>
            <person name="Weitz H."/>
            <person name="Taylor A."/>
            <person name="Grigoriev I.V."/>
            <person name="Nagy L.G."/>
            <person name="Martin F."/>
            <person name="Kauserud H."/>
        </authorList>
    </citation>
    <scope>NUCLEOTIDE SEQUENCE</scope>
    <source>
        <strain evidence="1">9144</strain>
    </source>
</reference>
<evidence type="ECO:0000313" key="2">
    <source>
        <dbReference type="Proteomes" id="UP001219525"/>
    </source>
</evidence>
<proteinExistence type="predicted"/>
<gene>
    <name evidence="1" type="ORF">GGX14DRAFT_405281</name>
</gene>
<sequence>MQERRRIGGGEVAHGSREVVSVILEGQLRAVSSVYNEGQGASQKITPNSAGTPASAWYYFVRCADGVVGCTTRRRGCHRGVVARAADGACTGRRVQQAASCVGESCATRPRAGVSVGVRRARLAACRVGARSWRRAAGYAMRAAGRVRRRSVLLAGRGWETGRGSVDGVVAACAGSGGSCAAREVCREHGKCDAYAADVAGRKGRVDDMRVTGGKINKVAYALGIPTVPYTVTAITGVQPSVTVTVNSLPEALTAETRYLQLLSGEETILEQLAPQSEMVFEQHRRPDDVWLQT</sequence>
<comment type="caution">
    <text evidence="1">The sequence shown here is derived from an EMBL/GenBank/DDBJ whole genome shotgun (WGS) entry which is preliminary data.</text>
</comment>
<protein>
    <submittedName>
        <fullName evidence="1">Uncharacterized protein</fullName>
    </submittedName>
</protein>
<accession>A0AAD6USU1</accession>
<dbReference type="AlphaFoldDB" id="A0AAD6USU1"/>
<keyword evidence="2" id="KW-1185">Reference proteome</keyword>
<name>A0AAD6USU1_9AGAR</name>
<dbReference type="EMBL" id="JARJCW010000105">
    <property type="protein sequence ID" value="KAJ7193711.1"/>
    <property type="molecule type" value="Genomic_DNA"/>
</dbReference>
<organism evidence="1 2">
    <name type="scientific">Mycena pura</name>
    <dbReference type="NCBI Taxonomy" id="153505"/>
    <lineage>
        <taxon>Eukaryota</taxon>
        <taxon>Fungi</taxon>
        <taxon>Dikarya</taxon>
        <taxon>Basidiomycota</taxon>
        <taxon>Agaricomycotina</taxon>
        <taxon>Agaricomycetes</taxon>
        <taxon>Agaricomycetidae</taxon>
        <taxon>Agaricales</taxon>
        <taxon>Marasmiineae</taxon>
        <taxon>Mycenaceae</taxon>
        <taxon>Mycena</taxon>
    </lineage>
</organism>
<dbReference type="Proteomes" id="UP001219525">
    <property type="component" value="Unassembled WGS sequence"/>
</dbReference>